<dbReference type="EMBL" id="JBBPBM010000065">
    <property type="protein sequence ID" value="KAK8515124.1"/>
    <property type="molecule type" value="Genomic_DNA"/>
</dbReference>
<evidence type="ECO:0000313" key="1">
    <source>
        <dbReference type="EMBL" id="KAK8515124.1"/>
    </source>
</evidence>
<protein>
    <submittedName>
        <fullName evidence="1">Uncharacterized protein</fullName>
    </submittedName>
</protein>
<gene>
    <name evidence="1" type="ORF">V6N12_001284</name>
</gene>
<sequence length="305" mass="34896">MDFCERLNLLWELPPYLRYLTAHDCTSLEKVSFIDQNRDLYELHSFDEDDFLDDDDGLLMLFSNCFNLNQDSIDNIEANAMLKIGSLVKKCASEYVLDLPSLMCSFPGNKISANKFKFQSMNSSLIFKIDPNVCSGSRLLVFAICFVADLTPSHANIGLKFICEYKLTVASDGDGGGGCENFINEWYELDFEADRQYRGDHVLVLFNRDMVIKDKDYEEASFEFYIKSRGNSLEVPEVDIKVEKCGVHLIFNEMSNDEESYADSDVESSEKSDFNEMSNDESDDSFYSAEDSNFEEVDVDTQKRL</sequence>
<keyword evidence="2" id="KW-1185">Reference proteome</keyword>
<dbReference type="Proteomes" id="UP001472677">
    <property type="component" value="Unassembled WGS sequence"/>
</dbReference>
<comment type="caution">
    <text evidence="1">The sequence shown here is derived from an EMBL/GenBank/DDBJ whole genome shotgun (WGS) entry which is preliminary data.</text>
</comment>
<proteinExistence type="predicted"/>
<reference evidence="1 2" key="1">
    <citation type="journal article" date="2024" name="G3 (Bethesda)">
        <title>Genome assembly of Hibiscus sabdariffa L. provides insights into metabolisms of medicinal natural products.</title>
        <authorList>
            <person name="Kim T."/>
        </authorList>
    </citation>
    <scope>NUCLEOTIDE SEQUENCE [LARGE SCALE GENOMIC DNA]</scope>
    <source>
        <strain evidence="1">TK-2024</strain>
        <tissue evidence="1">Old leaves</tissue>
    </source>
</reference>
<accession>A0ABR2C6S4</accession>
<evidence type="ECO:0000313" key="2">
    <source>
        <dbReference type="Proteomes" id="UP001472677"/>
    </source>
</evidence>
<organism evidence="1 2">
    <name type="scientific">Hibiscus sabdariffa</name>
    <name type="common">roselle</name>
    <dbReference type="NCBI Taxonomy" id="183260"/>
    <lineage>
        <taxon>Eukaryota</taxon>
        <taxon>Viridiplantae</taxon>
        <taxon>Streptophyta</taxon>
        <taxon>Embryophyta</taxon>
        <taxon>Tracheophyta</taxon>
        <taxon>Spermatophyta</taxon>
        <taxon>Magnoliopsida</taxon>
        <taxon>eudicotyledons</taxon>
        <taxon>Gunneridae</taxon>
        <taxon>Pentapetalae</taxon>
        <taxon>rosids</taxon>
        <taxon>malvids</taxon>
        <taxon>Malvales</taxon>
        <taxon>Malvaceae</taxon>
        <taxon>Malvoideae</taxon>
        <taxon>Hibiscus</taxon>
    </lineage>
</organism>
<name>A0ABR2C6S4_9ROSI</name>